<evidence type="ECO:0000313" key="1">
    <source>
        <dbReference type="EMBL" id="EKT81560.1"/>
    </source>
</evidence>
<comment type="caution">
    <text evidence="1">The sequence shown here is derived from an EMBL/GenBank/DDBJ whole genome shotgun (WGS) entry which is preliminary data.</text>
</comment>
<proteinExistence type="predicted"/>
<accession>K8XWP5</accession>
<name>K8XWP5_RHOOP</name>
<sequence length="94" mass="10794">MLERPFRVLTMASQRDDDESMIGDDELLQVEQVIERLMTRYPSVSPVDIEHAVRTVHKRFTDCRIRDFVPLLVEKGARRELADSTVPAVGDIVL</sequence>
<protein>
    <submittedName>
        <fullName evidence="1">Uncharacterized protein</fullName>
    </submittedName>
</protein>
<dbReference type="NCBIfam" id="NF046112">
    <property type="entry name" value="MSMEG_6209_Nter"/>
    <property type="match status" value="1"/>
</dbReference>
<dbReference type="Proteomes" id="UP000005951">
    <property type="component" value="Unassembled WGS sequence"/>
</dbReference>
<evidence type="ECO:0000313" key="2">
    <source>
        <dbReference type="Proteomes" id="UP000005951"/>
    </source>
</evidence>
<reference evidence="1 2" key="1">
    <citation type="journal article" date="2013" name="Genome Announc.">
        <title>Draft Genome Sequence of Rhodococcus opacus Strain M213 Shows a Diverse Catabolic Potential.</title>
        <authorList>
            <person name="Pathak A."/>
            <person name="Green S.J."/>
            <person name="Ogram A."/>
            <person name="Chauhan A."/>
        </authorList>
    </citation>
    <scope>NUCLEOTIDE SEQUENCE [LARGE SCALE GENOMIC DNA]</scope>
    <source>
        <strain evidence="1 2">M213</strain>
    </source>
</reference>
<gene>
    <name evidence="1" type="ORF">WSS_A16551</name>
</gene>
<organism evidence="1 2">
    <name type="scientific">Rhodococcus opacus M213</name>
    <dbReference type="NCBI Taxonomy" id="1129896"/>
    <lineage>
        <taxon>Bacteria</taxon>
        <taxon>Bacillati</taxon>
        <taxon>Actinomycetota</taxon>
        <taxon>Actinomycetes</taxon>
        <taxon>Mycobacteriales</taxon>
        <taxon>Nocardiaceae</taxon>
        <taxon>Rhodococcus</taxon>
    </lineage>
</organism>
<dbReference type="AlphaFoldDB" id="K8XWP5"/>
<dbReference type="Gene3D" id="1.10.8.1060">
    <property type="entry name" value="Corynebacterium glutamicum thioredoxin-dependent arsenate reductase, N-terminal domain"/>
    <property type="match status" value="1"/>
</dbReference>
<dbReference type="EMBL" id="AJYC02000054">
    <property type="protein sequence ID" value="EKT81560.1"/>
    <property type="molecule type" value="Genomic_DNA"/>
</dbReference>